<feature type="transmembrane region" description="Helical" evidence="1">
    <location>
        <begin position="111"/>
        <end position="130"/>
    </location>
</feature>
<organism evidence="2 3">
    <name type="scientific">Blastomyces gilchristii (strain SLH14081)</name>
    <name type="common">Blastomyces dermatitidis</name>
    <dbReference type="NCBI Taxonomy" id="559298"/>
    <lineage>
        <taxon>Eukaryota</taxon>
        <taxon>Fungi</taxon>
        <taxon>Dikarya</taxon>
        <taxon>Ascomycota</taxon>
        <taxon>Pezizomycotina</taxon>
        <taxon>Eurotiomycetes</taxon>
        <taxon>Eurotiomycetidae</taxon>
        <taxon>Onygenales</taxon>
        <taxon>Ajellomycetaceae</taxon>
        <taxon>Blastomyces</taxon>
    </lineage>
</organism>
<name>A0A179V3E2_BLAGS</name>
<dbReference type="VEuPathDB" id="FungiDB:BDBG_09056"/>
<proteinExistence type="predicted"/>
<dbReference type="GeneID" id="42528276"/>
<dbReference type="KEGG" id="bgh:BDBG_09056"/>
<keyword evidence="3" id="KW-1185">Reference proteome</keyword>
<gene>
    <name evidence="2" type="ORF">BDBG_09056</name>
</gene>
<dbReference type="Proteomes" id="UP000002038">
    <property type="component" value="Unassembled WGS sequence"/>
</dbReference>
<evidence type="ECO:0000313" key="3">
    <source>
        <dbReference type="Proteomes" id="UP000002038"/>
    </source>
</evidence>
<keyword evidence="1" id="KW-1133">Transmembrane helix</keyword>
<keyword evidence="1" id="KW-0472">Membrane</keyword>
<sequence>MRWFGWDIPFQSLPDECSSLQDPKITKHGVSGCLLKNIVSSVPDANCLTLRLVHELTALRTLVGPAFIASLVIPSMTRSSWRAGQGVRGCNIMNTTSRTPPMSQRSSRMHLLLFIRTMFLIVTVLLLFLFEYFSSLPSFLVVYEMVITGWNLIISL</sequence>
<reference evidence="3" key="1">
    <citation type="journal article" date="2015" name="PLoS Genet.">
        <title>The dynamic genome and transcriptome of the human fungal pathogen Blastomyces and close relative Emmonsia.</title>
        <authorList>
            <person name="Munoz J.F."/>
            <person name="Gauthier G.M."/>
            <person name="Desjardins C.A."/>
            <person name="Gallo J.E."/>
            <person name="Holder J."/>
            <person name="Sullivan T.D."/>
            <person name="Marty A.J."/>
            <person name="Carmen J.C."/>
            <person name="Chen Z."/>
            <person name="Ding L."/>
            <person name="Gujja S."/>
            <person name="Magrini V."/>
            <person name="Misas E."/>
            <person name="Mitreva M."/>
            <person name="Priest M."/>
            <person name="Saif S."/>
            <person name="Whiston E.A."/>
            <person name="Young S."/>
            <person name="Zeng Q."/>
            <person name="Goldman W.E."/>
            <person name="Mardis E.R."/>
            <person name="Taylor J.W."/>
            <person name="McEwen J.G."/>
            <person name="Clay O.K."/>
            <person name="Klein B.S."/>
            <person name="Cuomo C.A."/>
        </authorList>
    </citation>
    <scope>NUCLEOTIDE SEQUENCE [LARGE SCALE GENOMIC DNA]</scope>
    <source>
        <strain evidence="3">SLH14081</strain>
    </source>
</reference>
<keyword evidence="1" id="KW-0812">Transmembrane</keyword>
<evidence type="ECO:0000313" key="2">
    <source>
        <dbReference type="EMBL" id="OAT13948.1"/>
    </source>
</evidence>
<accession>A0A179V3E2</accession>
<dbReference type="AlphaFoldDB" id="A0A179V3E2"/>
<dbReference type="RefSeq" id="XP_031581190.1">
    <property type="nucleotide sequence ID" value="XM_031723847.1"/>
</dbReference>
<dbReference type="EMBL" id="GG657481">
    <property type="protein sequence ID" value="OAT13948.1"/>
    <property type="molecule type" value="Genomic_DNA"/>
</dbReference>
<protein>
    <submittedName>
        <fullName evidence="2">Uncharacterized protein</fullName>
    </submittedName>
</protein>
<evidence type="ECO:0000256" key="1">
    <source>
        <dbReference type="SAM" id="Phobius"/>
    </source>
</evidence>